<dbReference type="OrthoDB" id="2390104at2759"/>
<evidence type="ECO:0000259" key="2">
    <source>
        <dbReference type="PROSITE" id="PS50105"/>
    </source>
</evidence>
<dbReference type="Proteomes" id="UP000749559">
    <property type="component" value="Unassembled WGS sequence"/>
</dbReference>
<evidence type="ECO:0000313" key="3">
    <source>
        <dbReference type="EMBL" id="CAH1775263.1"/>
    </source>
</evidence>
<dbReference type="Gene3D" id="1.10.150.50">
    <property type="entry name" value="Transcription Factor, Ets-1"/>
    <property type="match status" value="1"/>
</dbReference>
<dbReference type="GO" id="GO:0045892">
    <property type="term" value="P:negative regulation of DNA-templated transcription"/>
    <property type="evidence" value="ECO:0007669"/>
    <property type="project" value="TreeGrafter"/>
</dbReference>
<reference evidence="3" key="1">
    <citation type="submission" date="2022-03" db="EMBL/GenBank/DDBJ databases">
        <authorList>
            <person name="Martin C."/>
        </authorList>
    </citation>
    <scope>NUCLEOTIDE SEQUENCE</scope>
</reference>
<sequence length="750" mass="84269">MEEDDCSVLVVKSSEDSKQKGSDNTESYRAPDNLTPEIMLTLNQNEQTQELTATNKNENCVVDGNANNKNMNQKEENNRNNQKSSSEENDVSKSSVTNQTGYISKSEAEVVAQQLKVDDSAQPTPSHAQLVKEGHDDTIDVSTCQALSPTAEKPQKTLDIVRKALTSDIHNPMNFVHSLIESNVRSYKPDVSPEQDNSVIILNGPEITKGNGDERTKHVETPTHSITVEKVTPTTDPSGKLIRSISWQPPVNSESTLNARSQPAIKRQLQHEDIIHQAIMRCISESTDDIDKVELPPVKRESNKRRASESIEPTAADNSSQYTTDQPTQFLNYHANREAVVPHEMRQWGDMNTIHHTPGGQLQHRIAPPPPMKQQKTMTAHPFRGAPVQGHFYNNRSNPQQQMPYFQVPQVQGERFPVDQRTSAPFQGQYKPMYVQNNQASPNKQPRLQPLREMTQTFPIKAEKKPFQNQRQNGQCNFPPNVECVEQSYKREDAERPNLPNKANCPFDLIENLTSIEQRLMYLSFFVKNLQIALFDTKNFKMLLANMNSRGPVPENNSSLNTMPILEQIKWSEEEVIRLSACVRNCKDYAIRAQHETPNNGEVAGTGIQGVKQTQPYQPQTAMKQKVPPQLQPTMFGPTSVKPSAIPEKPLDLTVKVKTSTENSVLKESSKTTSIIPMNKWNYDQVYRFVASVPLCSPYAQEFINHSIDGATLMHLNEDHLVKLLGSKIGPAIKLKLAIKEICSAIESGN</sequence>
<feature type="region of interest" description="Disordered" evidence="1">
    <location>
        <begin position="53"/>
        <end position="99"/>
    </location>
</feature>
<dbReference type="PROSITE" id="PS50105">
    <property type="entry name" value="SAM_DOMAIN"/>
    <property type="match status" value="1"/>
</dbReference>
<evidence type="ECO:0000256" key="1">
    <source>
        <dbReference type="SAM" id="MobiDB-lite"/>
    </source>
</evidence>
<dbReference type="SMART" id="SM00454">
    <property type="entry name" value="SAM"/>
    <property type="match status" value="1"/>
</dbReference>
<dbReference type="AlphaFoldDB" id="A0A8S4N3D9"/>
<dbReference type="InterPro" id="IPR001660">
    <property type="entry name" value="SAM"/>
</dbReference>
<dbReference type="EMBL" id="CAIIXF020000001">
    <property type="protein sequence ID" value="CAH1775263.1"/>
    <property type="molecule type" value="Genomic_DNA"/>
</dbReference>
<dbReference type="InterPro" id="IPR013761">
    <property type="entry name" value="SAM/pointed_sf"/>
</dbReference>
<accession>A0A8S4N3D9</accession>
<feature type="compositionally biased region" description="Basic and acidic residues" evidence="1">
    <location>
        <begin position="13"/>
        <end position="23"/>
    </location>
</feature>
<keyword evidence="4" id="KW-1185">Reference proteome</keyword>
<feature type="region of interest" description="Disordered" evidence="1">
    <location>
        <begin position="1"/>
        <end position="36"/>
    </location>
</feature>
<dbReference type="GO" id="GO:0005634">
    <property type="term" value="C:nucleus"/>
    <property type="evidence" value="ECO:0007669"/>
    <property type="project" value="TreeGrafter"/>
</dbReference>
<dbReference type="PANTHER" id="PTHR12247">
    <property type="entry name" value="POLYCOMB GROUP PROTEIN"/>
    <property type="match status" value="1"/>
</dbReference>
<dbReference type="CDD" id="cd09509">
    <property type="entry name" value="SAM_Polycomb"/>
    <property type="match status" value="1"/>
</dbReference>
<dbReference type="GO" id="GO:0003682">
    <property type="term" value="F:chromatin binding"/>
    <property type="evidence" value="ECO:0007669"/>
    <property type="project" value="TreeGrafter"/>
</dbReference>
<dbReference type="InterPro" id="IPR050548">
    <property type="entry name" value="PcG_chromatin_remod_factors"/>
</dbReference>
<feature type="region of interest" description="Disordered" evidence="1">
    <location>
        <begin position="293"/>
        <end position="325"/>
    </location>
</feature>
<protein>
    <recommendedName>
        <fullName evidence="2">SAM domain-containing protein</fullName>
    </recommendedName>
</protein>
<proteinExistence type="predicted"/>
<dbReference type="PANTHER" id="PTHR12247:SF131">
    <property type="entry name" value="LD05287P"/>
    <property type="match status" value="1"/>
</dbReference>
<evidence type="ECO:0000313" key="4">
    <source>
        <dbReference type="Proteomes" id="UP000749559"/>
    </source>
</evidence>
<feature type="compositionally biased region" description="Polar residues" evidence="1">
    <location>
        <begin position="316"/>
        <end position="325"/>
    </location>
</feature>
<gene>
    <name evidence="3" type="ORF">OFUS_LOCUS2589</name>
</gene>
<dbReference type="SUPFAM" id="SSF47769">
    <property type="entry name" value="SAM/Pointed domain"/>
    <property type="match status" value="1"/>
</dbReference>
<feature type="domain" description="SAM" evidence="2">
    <location>
        <begin position="681"/>
        <end position="745"/>
    </location>
</feature>
<dbReference type="GO" id="GO:0042393">
    <property type="term" value="F:histone binding"/>
    <property type="evidence" value="ECO:0007669"/>
    <property type="project" value="TreeGrafter"/>
</dbReference>
<feature type="compositionally biased region" description="Basic and acidic residues" evidence="1">
    <location>
        <begin position="293"/>
        <end position="309"/>
    </location>
</feature>
<dbReference type="Pfam" id="PF00536">
    <property type="entry name" value="SAM_1"/>
    <property type="match status" value="1"/>
</dbReference>
<organism evidence="3 4">
    <name type="scientific">Owenia fusiformis</name>
    <name type="common">Polychaete worm</name>
    <dbReference type="NCBI Taxonomy" id="6347"/>
    <lineage>
        <taxon>Eukaryota</taxon>
        <taxon>Metazoa</taxon>
        <taxon>Spiralia</taxon>
        <taxon>Lophotrochozoa</taxon>
        <taxon>Annelida</taxon>
        <taxon>Polychaeta</taxon>
        <taxon>Sedentaria</taxon>
        <taxon>Canalipalpata</taxon>
        <taxon>Sabellida</taxon>
        <taxon>Oweniida</taxon>
        <taxon>Oweniidae</taxon>
        <taxon>Owenia</taxon>
    </lineage>
</organism>
<comment type="caution">
    <text evidence="3">The sequence shown here is derived from an EMBL/GenBank/DDBJ whole genome shotgun (WGS) entry which is preliminary data.</text>
</comment>
<name>A0A8S4N3D9_OWEFU</name>